<feature type="region of interest" description="Disordered" evidence="1">
    <location>
        <begin position="114"/>
        <end position="145"/>
    </location>
</feature>
<name>A0A150TAW8_SORCE</name>
<evidence type="ECO:0000313" key="3">
    <source>
        <dbReference type="Proteomes" id="UP000075515"/>
    </source>
</evidence>
<evidence type="ECO:0000313" key="2">
    <source>
        <dbReference type="EMBL" id="KYG01849.1"/>
    </source>
</evidence>
<dbReference type="EMBL" id="JEMC01000806">
    <property type="protein sequence ID" value="KYG01849.1"/>
    <property type="molecule type" value="Genomic_DNA"/>
</dbReference>
<evidence type="ECO:0000256" key="1">
    <source>
        <dbReference type="SAM" id="MobiDB-lite"/>
    </source>
</evidence>
<protein>
    <submittedName>
        <fullName evidence="2">Uncharacterized protein</fullName>
    </submittedName>
</protein>
<sequence>MRRVYEEWVRPLRIDRLDVRLPGAGLSQVAFGEQLPEGDGLELLRLHGGRVARAVLTGELWARPVRRVFTPDPAHARLWSALVFGSELLESLTEPEMAVLAVRGGAVSPVTSYVASAPGKRPRTVSLGGGTGRGPSTHEGLGGGLGHGGPTGSGSAFDHRAYLHAALQKAFGGCPPGPKSARVTLETTVDEVVDVPAVRLAGRHAAAVRQCLGEAAWSLALPGEFRAQLARHEIEVSR</sequence>
<accession>A0A150TAW8</accession>
<organism evidence="2 3">
    <name type="scientific">Sorangium cellulosum</name>
    <name type="common">Polyangium cellulosum</name>
    <dbReference type="NCBI Taxonomy" id="56"/>
    <lineage>
        <taxon>Bacteria</taxon>
        <taxon>Pseudomonadati</taxon>
        <taxon>Myxococcota</taxon>
        <taxon>Polyangia</taxon>
        <taxon>Polyangiales</taxon>
        <taxon>Polyangiaceae</taxon>
        <taxon>Sorangium</taxon>
    </lineage>
</organism>
<reference evidence="2 3" key="1">
    <citation type="submission" date="2014-02" db="EMBL/GenBank/DDBJ databases">
        <title>The small core and large imbalanced accessory genome model reveals a collaborative survival strategy of Sorangium cellulosum strains in nature.</title>
        <authorList>
            <person name="Han K."/>
            <person name="Peng R."/>
            <person name="Blom J."/>
            <person name="Li Y.-Z."/>
        </authorList>
    </citation>
    <scope>NUCLEOTIDE SEQUENCE [LARGE SCALE GENOMIC DNA]</scope>
    <source>
        <strain evidence="2 3">So0149</strain>
    </source>
</reference>
<dbReference type="AlphaFoldDB" id="A0A150TAW8"/>
<dbReference type="Proteomes" id="UP000075515">
    <property type="component" value="Unassembled WGS sequence"/>
</dbReference>
<comment type="caution">
    <text evidence="2">The sequence shown here is derived from an EMBL/GenBank/DDBJ whole genome shotgun (WGS) entry which is preliminary data.</text>
</comment>
<gene>
    <name evidence="2" type="ORF">BE18_03465</name>
</gene>
<proteinExistence type="predicted"/>